<name>A0A0M2URH2_9BACT</name>
<evidence type="ECO:0000313" key="3">
    <source>
        <dbReference type="Proteomes" id="UP000034954"/>
    </source>
</evidence>
<dbReference type="AlphaFoldDB" id="A0A0M2URH2"/>
<dbReference type="Gene3D" id="3.40.50.2000">
    <property type="entry name" value="Glycogen Phosphorylase B"/>
    <property type="match status" value="1"/>
</dbReference>
<comment type="caution">
    <text evidence="2">The sequence shown here is derived from an EMBL/GenBank/DDBJ whole genome shotgun (WGS) entry which is preliminary data.</text>
</comment>
<reference evidence="2 3" key="1">
    <citation type="journal article" date="2013" name="BMC Microbiol.">
        <title>Identification of the type II cytochrome c maturation pathway in anammox bacteria by comparative genomics.</title>
        <authorList>
            <person name="Ferousi C."/>
            <person name="Speth D.R."/>
            <person name="Reimann J."/>
            <person name="Op den Camp H.J."/>
            <person name="Allen J.W."/>
            <person name="Keltjens J.T."/>
            <person name="Jetten M.S."/>
        </authorList>
    </citation>
    <scope>NUCLEOTIDE SEQUENCE [LARGE SCALE GENOMIC DNA]</scope>
    <source>
        <strain evidence="2">RU1</strain>
    </source>
</reference>
<proteinExistence type="predicted"/>
<accession>A0A0M2URH2</accession>
<evidence type="ECO:0000259" key="1">
    <source>
        <dbReference type="Pfam" id="PF26337"/>
    </source>
</evidence>
<feature type="domain" description="Glucosyltransferase 3-like C-terminal" evidence="1">
    <location>
        <begin position="326"/>
        <end position="441"/>
    </location>
</feature>
<dbReference type="InterPro" id="IPR058592">
    <property type="entry name" value="Gtf3_C"/>
</dbReference>
<dbReference type="Pfam" id="PF26337">
    <property type="entry name" value="Gtf3_C"/>
    <property type="match status" value="1"/>
</dbReference>
<protein>
    <submittedName>
        <fullName evidence="2">Beta-1,6-galactofuranosyltransferase</fullName>
    </submittedName>
</protein>
<dbReference type="EMBL" id="LAQJ01000240">
    <property type="protein sequence ID" value="KKO18663.1"/>
    <property type="molecule type" value="Genomic_DNA"/>
</dbReference>
<keyword evidence="3" id="KW-1185">Reference proteome</keyword>
<gene>
    <name evidence="2" type="ORF">BROFUL_02614</name>
</gene>
<dbReference type="SUPFAM" id="SSF53756">
    <property type="entry name" value="UDP-Glycosyltransferase/glycogen phosphorylase"/>
    <property type="match status" value="1"/>
</dbReference>
<evidence type="ECO:0000313" key="2">
    <source>
        <dbReference type="EMBL" id="KKO18663.1"/>
    </source>
</evidence>
<organism evidence="2 3">
    <name type="scientific">Candidatus Brocadia fulgida</name>
    <dbReference type="NCBI Taxonomy" id="380242"/>
    <lineage>
        <taxon>Bacteria</taxon>
        <taxon>Pseudomonadati</taxon>
        <taxon>Planctomycetota</taxon>
        <taxon>Candidatus Brocadiia</taxon>
        <taxon>Candidatus Brocadiales</taxon>
        <taxon>Candidatus Brocadiaceae</taxon>
        <taxon>Candidatus Brocadia</taxon>
    </lineage>
</organism>
<dbReference type="GO" id="GO:0016740">
    <property type="term" value="F:transferase activity"/>
    <property type="evidence" value="ECO:0007669"/>
    <property type="project" value="UniProtKB-KW"/>
</dbReference>
<sequence>MLKSLFPEKEVNQELSEIRKTAPRFFELLEEKIEGTRYLIFKKTARQLLRKMLALGIMGCLKGLSNKGIIRAINRPSGKKRILFIAGLPTFNLAGISVCLRKTGEFETVLLTENPWLVGFFQRSFDRVYVFNSYADVAQILMASRPDLIHMQGSLRYYFLGVMAKCLGRTNTVIGFNDIPSLTEVPEEDRKELWGISHDAQLDYFSEEFLFQRADGIILTMNTLAAGNALRLRYKSTSPLLEFPTYVCDEFCREEEKYSRHDGKIHLVYGGIIVPSDKPRELFGDNQFLALAKKLLHQGLCFHLYLSPHFSPFQIKKLYQDYIQFAAEARNFSFKQGLPHDEAIKEFSRYDFAAMISIFDGVKLNTFHWETAMPSKFFTYLSAGLPVIVSKEHGNISALVRKYGCGIVVDQKDLDKISDIIKRCDYEELKINVKRAREELSIKNHIGRLIEFYERVCSGNG</sequence>
<dbReference type="Proteomes" id="UP000034954">
    <property type="component" value="Unassembled WGS sequence"/>
</dbReference>